<dbReference type="Gene3D" id="3.10.129.10">
    <property type="entry name" value="Hotdog Thioesterase"/>
    <property type="match status" value="1"/>
</dbReference>
<protein>
    <submittedName>
        <fullName evidence="14">Amino acid adenylation domain-containing protein</fullName>
    </submittedName>
</protein>
<keyword evidence="3" id="KW-0596">Phosphopantetheine</keyword>
<evidence type="ECO:0000256" key="5">
    <source>
        <dbReference type="ARBA" id="ARBA00022598"/>
    </source>
</evidence>
<dbReference type="InterPro" id="IPR020806">
    <property type="entry name" value="PKS_PP-bd"/>
</dbReference>
<feature type="domain" description="PKS/mFAS DH" evidence="13">
    <location>
        <begin position="577"/>
        <end position="838"/>
    </location>
</feature>
<keyword evidence="15" id="KW-1185">Reference proteome</keyword>
<name>A0A6M1LIR6_9PROT</name>
<evidence type="ECO:0000256" key="3">
    <source>
        <dbReference type="ARBA" id="ARBA00022450"/>
    </source>
</evidence>
<dbReference type="InterPro" id="IPR010071">
    <property type="entry name" value="AA_adenyl_dom"/>
</dbReference>
<dbReference type="SUPFAM" id="SSF53901">
    <property type="entry name" value="Thiolase-like"/>
    <property type="match status" value="1"/>
</dbReference>
<dbReference type="EMBL" id="JAAIKB010000002">
    <property type="protein sequence ID" value="NGM19899.1"/>
    <property type="molecule type" value="Genomic_DNA"/>
</dbReference>
<dbReference type="Pfam" id="PF02801">
    <property type="entry name" value="Ketoacyl-synt_C"/>
    <property type="match status" value="1"/>
</dbReference>
<dbReference type="Pfam" id="PF00668">
    <property type="entry name" value="Condensation"/>
    <property type="match status" value="1"/>
</dbReference>
<dbReference type="GO" id="GO:0031177">
    <property type="term" value="F:phosphopantetheine binding"/>
    <property type="evidence" value="ECO:0007669"/>
    <property type="project" value="InterPro"/>
</dbReference>
<dbReference type="InterPro" id="IPR032821">
    <property type="entry name" value="PKS_assoc"/>
</dbReference>
<feature type="region of interest" description="N-terminal hotdog fold" evidence="10">
    <location>
        <begin position="577"/>
        <end position="687"/>
    </location>
</feature>
<dbReference type="InterPro" id="IPR000873">
    <property type="entry name" value="AMP-dep_synth/lig_dom"/>
</dbReference>
<dbReference type="InterPro" id="IPR045851">
    <property type="entry name" value="AMP-bd_C_sf"/>
</dbReference>
<dbReference type="Gene3D" id="3.30.559.30">
    <property type="entry name" value="Nonribosomal peptide synthetase, condensation domain"/>
    <property type="match status" value="1"/>
</dbReference>
<dbReference type="InterPro" id="IPR049552">
    <property type="entry name" value="PKS_DH_N"/>
</dbReference>
<dbReference type="CDD" id="cd00833">
    <property type="entry name" value="PKS"/>
    <property type="match status" value="1"/>
</dbReference>
<comment type="cofactor">
    <cofactor evidence="1">
        <name>pantetheine 4'-phosphate</name>
        <dbReference type="ChEBI" id="CHEBI:47942"/>
    </cofactor>
</comment>
<dbReference type="InterPro" id="IPR057737">
    <property type="entry name" value="Condensation_MtbB-like"/>
</dbReference>
<dbReference type="InterPro" id="IPR006162">
    <property type="entry name" value="Ppantetheine_attach_site"/>
</dbReference>
<dbReference type="Pfam" id="PF00881">
    <property type="entry name" value="Nitroreductase"/>
    <property type="match status" value="1"/>
</dbReference>
<dbReference type="Gene3D" id="3.30.559.10">
    <property type="entry name" value="Chloramphenicol acetyltransferase-like domain"/>
    <property type="match status" value="1"/>
</dbReference>
<dbReference type="InterPro" id="IPR009081">
    <property type="entry name" value="PP-bd_ACP"/>
</dbReference>
<dbReference type="InterPro" id="IPR023213">
    <property type="entry name" value="CAT-like_dom_sf"/>
</dbReference>
<dbReference type="GO" id="GO:0016491">
    <property type="term" value="F:oxidoreductase activity"/>
    <property type="evidence" value="ECO:0007669"/>
    <property type="project" value="InterPro"/>
</dbReference>
<evidence type="ECO:0000259" key="13">
    <source>
        <dbReference type="PROSITE" id="PS52019"/>
    </source>
</evidence>
<dbReference type="Pfam" id="PF00975">
    <property type="entry name" value="Thioesterase"/>
    <property type="match status" value="1"/>
</dbReference>
<dbReference type="InterPro" id="IPR036291">
    <property type="entry name" value="NAD(P)-bd_dom_sf"/>
</dbReference>
<keyword evidence="6" id="KW-0808">Transferase</keyword>
<dbReference type="FunFam" id="3.40.47.10:FF:000019">
    <property type="entry name" value="Polyketide synthase type I"/>
    <property type="match status" value="1"/>
</dbReference>
<dbReference type="NCBIfam" id="TIGR01733">
    <property type="entry name" value="AA-adenyl-dom"/>
    <property type="match status" value="1"/>
</dbReference>
<dbReference type="InterPro" id="IPR036736">
    <property type="entry name" value="ACP-like_sf"/>
</dbReference>
<dbReference type="InterPro" id="IPR013968">
    <property type="entry name" value="PKS_KR"/>
</dbReference>
<dbReference type="InterPro" id="IPR014030">
    <property type="entry name" value="Ketoacyl_synth_N"/>
</dbReference>
<dbReference type="InterPro" id="IPR057326">
    <property type="entry name" value="KR_dom"/>
</dbReference>
<dbReference type="Gene3D" id="1.10.1200.10">
    <property type="entry name" value="ACP-like"/>
    <property type="match status" value="4"/>
</dbReference>
<accession>A0A6M1LIR6</accession>
<comment type="pathway">
    <text evidence="2">Siderophore biosynthesis.</text>
</comment>
<evidence type="ECO:0000313" key="14">
    <source>
        <dbReference type="EMBL" id="NGM19899.1"/>
    </source>
</evidence>
<dbReference type="SMART" id="SM00822">
    <property type="entry name" value="PKS_KR"/>
    <property type="match status" value="1"/>
</dbReference>
<dbReference type="InterPro" id="IPR020807">
    <property type="entry name" value="PKS_DH"/>
</dbReference>
<organism evidence="14 15">
    <name type="scientific">Falsiroseomonas algicola</name>
    <dbReference type="NCBI Taxonomy" id="2716930"/>
    <lineage>
        <taxon>Bacteria</taxon>
        <taxon>Pseudomonadati</taxon>
        <taxon>Pseudomonadota</taxon>
        <taxon>Alphaproteobacteria</taxon>
        <taxon>Acetobacterales</taxon>
        <taxon>Roseomonadaceae</taxon>
        <taxon>Falsiroseomonas</taxon>
    </lineage>
</organism>
<dbReference type="CDD" id="cd19535">
    <property type="entry name" value="Cyc_NRPS"/>
    <property type="match status" value="1"/>
</dbReference>
<keyword evidence="7" id="KW-0677">Repeat</keyword>
<comment type="function">
    <text evidence="9">Involved in production of the polyketide antibiotic thailandamide.</text>
</comment>
<dbReference type="InterPro" id="IPR000415">
    <property type="entry name" value="Nitroreductase-like"/>
</dbReference>
<dbReference type="SUPFAM" id="SSF56801">
    <property type="entry name" value="Acetyl-CoA synthetase-like"/>
    <property type="match status" value="1"/>
</dbReference>
<feature type="domain" description="Ketosynthase family 3 (KS3)" evidence="12">
    <location>
        <begin position="32"/>
        <end position="453"/>
    </location>
</feature>
<feature type="active site" description="Proton donor; for dehydratase activity" evidence="10">
    <location>
        <position position="759"/>
    </location>
</feature>
<dbReference type="SUPFAM" id="SSF53335">
    <property type="entry name" value="S-adenosyl-L-methionine-dependent methyltransferases"/>
    <property type="match status" value="2"/>
</dbReference>
<evidence type="ECO:0000256" key="6">
    <source>
        <dbReference type="ARBA" id="ARBA00022679"/>
    </source>
</evidence>
<evidence type="ECO:0000256" key="9">
    <source>
        <dbReference type="ARBA" id="ARBA00054155"/>
    </source>
</evidence>
<evidence type="ECO:0000313" key="15">
    <source>
        <dbReference type="Proteomes" id="UP000475385"/>
    </source>
</evidence>
<evidence type="ECO:0000256" key="2">
    <source>
        <dbReference type="ARBA" id="ARBA00004924"/>
    </source>
</evidence>
<sequence length="3678" mass="386994">MLDRPAMTPMQQAVVALQRLRARNAELERAGSAPIAIIGMGCRYPAGSDSPDAMWQALLEGRDGSREVPRDRWDIDALYDPEPGRAGRMYVRKSCFLDRVDGFEPLFFRISPREAIGIDPQQRLLLEVTWEALEDAGIAPPSLVGSRTGVYVGISTNDYSALLSRTAHGSGSNAAAGAGNAASVASGRISYSFGFQGPCMAVDTACSSSLVATHLAVQALRARECGLAIVAGVNLMLTPDITINFCLGRMLSPDGACKTFDAGADGYVRGEGCGALVLKRLSDAVADGDRVLAVIRGSAVNQDGRSAGLTAPNGPAQEAVIRAALANAGMTPDDIDAIEAHGTGTALGDPIEMHALRAVFGKRAERPLHVASVKTNIGHCEAAAGTAGLIKAALMLRHQAIPASLHFTRLNPHIDLAGADIRVPTEPVHGGVRRVGVSSFGFSGTNVHIVLEAPPPPPVIEAEPGEAPVLFLSARTEPALRALIARYRDHLTTTTDGFADICHTARVGRARLPWWVAVRAPGELASAIPSNAPPPSLPATQGRRVALPTTPFQRERFWIDAPAEAAPVATPDDDGAHPLLGRPIPLPLSSERRWSSTIDLARPATAFLAQHRIEGQAILPASAYVEMALAAFPGQAIEALEITAPLRLSDAAPAHLHTIAADGAFRILSHRPEDPASAPVIHATGRLAPRAAPSAPPAASGDTPVDPAALYDALNQRGIQHGPAFRLLGTIRRGPGTASATLAPPAPEPRFALHPATLDAAFQLVAAAVAAEAWATLIPGGIGHIALHRRPGPAPRVTVTALPEGDGITADLALIDDEGVALEVRGLRFLPRPGSQAFWHEARHPAPLLEGLAPPAFLPSAARLGAALAPEAARLAALHDMDAYARQGEALESVATAYVVQALRRLGLPFKPGAQLTFGALSEALGIAERHHRLFRRLLSMLAEDGILKRDGRRWTVLRAPPEAPPAIDAVLAAAPAMQGEVAVLRRCGEALADVLTGRTEPLALLFPANEAGAGAFYETSAYAHTVNGLLRAAATRLAAATPKGRRLRVVEVGAGTGGATGALLEALPEAARHYRFTDVSQAFLTAATRKFAGADLSTALLDIERDPAAQGFAPGCADVVLAANVLHATADLGATLAHIRGLLAPGGVLLLVESTARRRWIDIVFGLTEGWWRFADTARRPDHPLLTLDAWRALLAESGFEVPSDATGEVILARRLPERPAAGPSWHVSGEAGRAAALLAGAGARLAGVSQAEAILHVLPPAAATAPAQEALLADLVSLAREAMARPTPPRLVIVADGTLGHAGLPGFVRSLALEAPALAPRLLVAPPSAEALVDEVLAGDGEAEVGWDAEGRRTVPRLRATPAPRAPDRVGGTWLITGGSGGLAREIATWLATHGAARILLLSRRAATPPSLPIPVQHIAADAADTAAIARLLAATPDLQGIVHAAGLLADAPIAAQDEATIAPVLGAKIAGGLALDAAIRALPEAAQPRHLIFCASAAGVIGSARQANHAFASAFLDGLASLRRAEGMPVISLDWGVWRGTGSAAALGFDRQAEGLGLGSIAPEEGQRLFGAALGADAARLILLPSVDWRRFAGLFGATPPGLFRDVAAAPAPRAPAPAPQPTAAPAAPRPDVARIVAEVLGLSGAVATDVPLHDLGLDSLMAVEIRNRLAAEAGLDVSVRALIEGATIASLTPAGAAPPSAPARGDVARIVAEVLGLATTPDAATPLHDLGLDSLMAVEIRNRLAAEAGIDVSVRALIEGATIASLTPAGSAPTPAPARGEVARIVAEVLGLATAPDPATPLHDLGLDSLMAVEIRNRLAAEAGIDVPVRMLIEGATIASLLGAAPAPATPVPTQAAPRALVPDLARRHEPFPLTDMQQAYWLGRRGDLALGATACTLYTEFDSTVIDLARAEAALNVLIRRHDMLRAIILPDGTQRILAEVPHYAIETLDLDGDPTARLAALRETLATRVAEPDHWPLFDIRATRFGGTTRLHLSFDLIALDAASIHALRQEWGRLYEQPDAALPPIGISFRDHVLAEIAFRETAAYQRDLAYWAARSLPPGPDLPLLGDLADGTRRPFRRHRATLPATQAEALKREARAQGLTLPTLLAAAYAETLAAWARQDRFCLTVTAFNRPPRHPDMPRVLGDFTSTILLEVDARPAGFAARAQALARRLAEDMDHATVSGIEVLRQAARQSGEAAAYSPYVFTSALGFRRAGDAPETDATGFDRLGRTVFNVSSTPQVIIDHQVSEEDGQLLCSWDVVESLFPPGTVPAMVSAWRGLLDDLAAGRGWNRSVAAMLPALSRAPLLPAAAPELLQAGFERQARANPAATALVTPEITLDYGTLDAAATHLASTLLERLGGDPRDRLVAIGYPKGWRQIVAVLATLKAGAAYLPVDPALPADRRALLVERGEALLLEEAAPADAALAAARAAAPLPCLPAVEDPTRLAYVIYTSGSTGEPKGVMSEHAAAIATVAEVNRRWGIGPQDRALGLSQLGFDLSVWDIFGILAAGGALVLPAPEASRDPSHWGELCARHAVTVWNSVPALVAMQVEYGLPPDHRLRLVMMSGDWVPLDLIPRLRAQAPAARLVALGGATEAAIWSNAHEIDSLDPAWPSIPYGLPLAGQMLHVVNRRGEPCPDWTIGEIEISGAGLARGYWRDPVLTAERFIRNPLTGERRYRTGDLGRFRPHGEVTGPTPIEFLGREDFQVKVQGYRIELGEIEAALASHPAVATAVVTANPVGGSRDRVLHGFYVPKADARQRTARLLERPGLRRSPPATLPLPHRPADATYEARRSHRHFAPDAPPPGTLEALLREGGIDARIVTPGGGHRWQQAGAALRDAPRPAITIPDEANLGIVEQAAFLLLLEPHKAGRDARLLAGHAAQRLMQAAPALGLGLCPIGRVLADGTLAVHALAGGIPAPDASAADLGAALRAHLRQRLPAYMVPASLTPIDRVPLSSNGKVDRKALVPKLLAGEDGQRQGLARDVAADVAAVLGVPVPEADRSLFELGATSLSLVSIQRRLAEHYGRAIPLQAIFARPTVAALVEELQSGRAATNAVVTFGQATEDRRPRLVLMPGILSLPFYLRDLAAAVSRFAIISVQLPGLAEGETPLDSIEAQADYVVAKLRQDQRHGPYLLAGHSFGGLIAIEVARRLRAMGEQVPLLLLGDTVRTTATFDDVQTDEIAYTAMTRGLEALYGAAFPVEEQDAEARFRATAAAMQAAGRFGPLTLPLDRMVAMFKANFRALGAYRPAPIEGDVALIRSDEGFPAELRGFDSGAAGEDPHLGWGDVVQGRITLRHLPGDHLAMLSAANLPRMAALMTELAEAATAIDPALVQAAREAATRAGQPVAEADFAVTAETFRDQAAAAAAAAIRAITGGTAPPDAATLVARHGVIPRYRFWLERMLPEVARIGADAVPPSTHAIVGVDRLGFGPAARDFLDRVIAGLPGLLTGQEHAAAIYLADETPDVYGKLFAEPNAALAAILARLATARPIEVLELGGGLGTTLAAIEGRFPLGRLRYRFTDLNAHLLRRAERRFAGRDWLAFGTLDMDQPPAEAQRFDVVLASSALHAAPDIARALRHARAWLKPDGLLLALEETRFFPWFDLGMGLQAGFDDRTDLALRPLHPLLSREQWQDALAEAGFRASAFVAGNGTVAARLGFDVILAAP</sequence>
<dbReference type="SUPFAM" id="SSF55469">
    <property type="entry name" value="FMN-dependent nitroreductase-like"/>
    <property type="match status" value="1"/>
</dbReference>
<dbReference type="RefSeq" id="WP_164693769.1">
    <property type="nucleotide sequence ID" value="NZ_JAAIKB010000002.1"/>
</dbReference>
<dbReference type="PROSITE" id="PS52004">
    <property type="entry name" value="KS3_2"/>
    <property type="match status" value="1"/>
</dbReference>
<dbReference type="Gene3D" id="3.40.50.150">
    <property type="entry name" value="Vaccinia Virus protein VP39"/>
    <property type="match status" value="2"/>
</dbReference>
<dbReference type="SUPFAM" id="SSF52777">
    <property type="entry name" value="CoA-dependent acyltransferases"/>
    <property type="match status" value="2"/>
</dbReference>
<dbReference type="InterPro" id="IPR016039">
    <property type="entry name" value="Thiolase-like"/>
</dbReference>
<evidence type="ECO:0000256" key="7">
    <source>
        <dbReference type="ARBA" id="ARBA00022737"/>
    </source>
</evidence>
<evidence type="ECO:0000256" key="1">
    <source>
        <dbReference type="ARBA" id="ARBA00001957"/>
    </source>
</evidence>
<dbReference type="InterPro" id="IPR029063">
    <property type="entry name" value="SAM-dependent_MTases_sf"/>
</dbReference>
<dbReference type="Gene3D" id="3.40.50.720">
    <property type="entry name" value="NAD(P)-binding Rossmann-like Domain"/>
    <property type="match status" value="1"/>
</dbReference>
<dbReference type="Gene3D" id="3.30.300.30">
    <property type="match status" value="2"/>
</dbReference>
<dbReference type="PANTHER" id="PTHR43775">
    <property type="entry name" value="FATTY ACID SYNTHASE"/>
    <property type="match status" value="1"/>
</dbReference>
<feature type="region of interest" description="C-terminal hotdog fold" evidence="10">
    <location>
        <begin position="702"/>
        <end position="838"/>
    </location>
</feature>
<dbReference type="InterPro" id="IPR042099">
    <property type="entry name" value="ANL_N_sf"/>
</dbReference>
<dbReference type="InterPro" id="IPR020845">
    <property type="entry name" value="AMP-binding_CS"/>
</dbReference>
<dbReference type="Pfam" id="PF21089">
    <property type="entry name" value="PKS_DH_N"/>
    <property type="match status" value="1"/>
</dbReference>
<dbReference type="Pfam" id="PF00501">
    <property type="entry name" value="AMP-binding"/>
    <property type="match status" value="1"/>
</dbReference>
<dbReference type="Pfam" id="PF08242">
    <property type="entry name" value="Methyltransf_12"/>
    <property type="match status" value="2"/>
</dbReference>
<feature type="domain" description="Carrier" evidence="11">
    <location>
        <begin position="2986"/>
        <end position="3061"/>
    </location>
</feature>
<dbReference type="InterPro" id="IPR049900">
    <property type="entry name" value="PKS_mFAS_DH"/>
</dbReference>
<feature type="domain" description="Carrier" evidence="11">
    <location>
        <begin position="1627"/>
        <end position="1703"/>
    </location>
</feature>
<dbReference type="SUPFAM" id="SSF47336">
    <property type="entry name" value="ACP-like"/>
    <property type="match status" value="4"/>
</dbReference>
<dbReference type="Pfam" id="PF00109">
    <property type="entry name" value="ketoacyl-synt"/>
    <property type="match status" value="1"/>
</dbReference>
<dbReference type="SMART" id="SM00823">
    <property type="entry name" value="PKS_PP"/>
    <property type="match status" value="4"/>
</dbReference>
<feature type="domain" description="Carrier" evidence="11">
    <location>
        <begin position="1702"/>
        <end position="1778"/>
    </location>
</feature>
<gene>
    <name evidence="14" type="ORF">G3576_07715</name>
</gene>
<dbReference type="GO" id="GO:0009403">
    <property type="term" value="P:toxin biosynthetic process"/>
    <property type="evidence" value="ECO:0007669"/>
    <property type="project" value="UniProtKB-ARBA"/>
</dbReference>
<dbReference type="PANTHER" id="PTHR43775:SF37">
    <property type="entry name" value="SI:DKEY-61P9.11"/>
    <property type="match status" value="1"/>
</dbReference>
<dbReference type="InterPro" id="IPR013217">
    <property type="entry name" value="Methyltransf_12"/>
</dbReference>
<keyword evidence="4" id="KW-0597">Phosphoprotein</keyword>
<dbReference type="GO" id="GO:0004312">
    <property type="term" value="F:fatty acid synthase activity"/>
    <property type="evidence" value="ECO:0007669"/>
    <property type="project" value="TreeGrafter"/>
</dbReference>
<dbReference type="PROSITE" id="PS52019">
    <property type="entry name" value="PKS_MFAS_DH"/>
    <property type="match status" value="1"/>
</dbReference>
<dbReference type="PROSITE" id="PS00012">
    <property type="entry name" value="PHOSPHOPANTETHEINE"/>
    <property type="match status" value="3"/>
</dbReference>
<dbReference type="Gene3D" id="3.40.47.10">
    <property type="match status" value="1"/>
</dbReference>
<comment type="caution">
    <text evidence="14">The sequence shown here is derived from an EMBL/GenBank/DDBJ whole genome shotgun (WGS) entry which is preliminary data.</text>
</comment>
<dbReference type="SMART" id="SM00826">
    <property type="entry name" value="PKS_DH"/>
    <property type="match status" value="1"/>
</dbReference>
<evidence type="ECO:0000256" key="8">
    <source>
        <dbReference type="ARBA" id="ARBA00023268"/>
    </source>
</evidence>
<dbReference type="InterPro" id="IPR020841">
    <property type="entry name" value="PKS_Beta-ketoAc_synthase_dom"/>
</dbReference>
<proteinExistence type="predicted"/>
<dbReference type="InterPro" id="IPR001031">
    <property type="entry name" value="Thioesterase"/>
</dbReference>
<dbReference type="SUPFAM" id="SSF53474">
    <property type="entry name" value="alpha/beta-Hydrolases"/>
    <property type="match status" value="1"/>
</dbReference>
<dbReference type="InterPro" id="IPR029479">
    <property type="entry name" value="Nitroreductase"/>
</dbReference>
<feature type="active site" description="Proton acceptor; for dehydratase activity" evidence="10">
    <location>
        <position position="611"/>
    </location>
</feature>
<evidence type="ECO:0000256" key="4">
    <source>
        <dbReference type="ARBA" id="ARBA00022553"/>
    </source>
</evidence>
<dbReference type="InterPro" id="IPR049551">
    <property type="entry name" value="PKS_DH_C"/>
</dbReference>
<dbReference type="FunFam" id="3.30.559.10:FF:000023">
    <property type="entry name" value="Non-ribosomal peptide synthetase"/>
    <property type="match status" value="1"/>
</dbReference>
<evidence type="ECO:0000256" key="10">
    <source>
        <dbReference type="PROSITE-ProRule" id="PRU01363"/>
    </source>
</evidence>
<dbReference type="InterPro" id="IPR014031">
    <property type="entry name" value="Ketoacyl_synth_C"/>
</dbReference>
<dbReference type="Gene3D" id="3.40.50.1820">
    <property type="entry name" value="alpha/beta hydrolase"/>
    <property type="match status" value="1"/>
</dbReference>
<evidence type="ECO:0000259" key="12">
    <source>
        <dbReference type="PROSITE" id="PS52004"/>
    </source>
</evidence>
<dbReference type="PROSITE" id="PS50075">
    <property type="entry name" value="CARRIER"/>
    <property type="match status" value="4"/>
</dbReference>
<dbReference type="Proteomes" id="UP000475385">
    <property type="component" value="Unassembled WGS sequence"/>
</dbReference>
<dbReference type="Pfam" id="PF08659">
    <property type="entry name" value="KR"/>
    <property type="match status" value="1"/>
</dbReference>
<reference evidence="14 15" key="1">
    <citation type="submission" date="2020-03" db="EMBL/GenBank/DDBJ databases">
        <title>Roseomonas stagni sp. nov., isolated from pond water in Japan.</title>
        <authorList>
            <person name="Furuhata K."/>
            <person name="Miyamoto H."/>
            <person name="Goto K."/>
        </authorList>
    </citation>
    <scope>NUCLEOTIDE SEQUENCE [LARGE SCALE GENOMIC DNA]</scope>
    <source>
        <strain evidence="14 15">PeD5</strain>
    </source>
</reference>
<dbReference type="GO" id="GO:0006633">
    <property type="term" value="P:fatty acid biosynthetic process"/>
    <property type="evidence" value="ECO:0007669"/>
    <property type="project" value="TreeGrafter"/>
</dbReference>
<dbReference type="Gene3D" id="3.10.129.120">
    <property type="match status" value="1"/>
</dbReference>
<dbReference type="InterPro" id="IPR050091">
    <property type="entry name" value="PKS_NRPS_Biosynth_Enz"/>
</dbReference>
<dbReference type="Pfam" id="PF00550">
    <property type="entry name" value="PP-binding"/>
    <property type="match status" value="4"/>
</dbReference>
<dbReference type="Pfam" id="PF16197">
    <property type="entry name" value="KAsynt_C_assoc"/>
    <property type="match status" value="1"/>
</dbReference>
<dbReference type="PROSITE" id="PS00455">
    <property type="entry name" value="AMP_BINDING"/>
    <property type="match status" value="1"/>
</dbReference>
<dbReference type="InterPro" id="IPR001242">
    <property type="entry name" value="Condensation_dom"/>
</dbReference>
<dbReference type="SMART" id="SM00825">
    <property type="entry name" value="PKS_KS"/>
    <property type="match status" value="1"/>
</dbReference>
<dbReference type="Pfam" id="PF14765">
    <property type="entry name" value="PS-DH"/>
    <property type="match status" value="1"/>
</dbReference>
<dbReference type="InterPro" id="IPR029058">
    <property type="entry name" value="AB_hydrolase_fold"/>
</dbReference>
<keyword evidence="8" id="KW-0511">Multifunctional enzyme</keyword>
<feature type="domain" description="Carrier" evidence="11">
    <location>
        <begin position="1777"/>
        <end position="1853"/>
    </location>
</feature>
<dbReference type="Gene3D" id="3.40.50.12780">
    <property type="entry name" value="N-terminal domain of ligase-like"/>
    <property type="match status" value="1"/>
</dbReference>
<keyword evidence="5" id="KW-0436">Ligase</keyword>
<dbReference type="CDD" id="cd02440">
    <property type="entry name" value="AdoMet_MTases"/>
    <property type="match status" value="1"/>
</dbReference>
<evidence type="ECO:0000259" key="11">
    <source>
        <dbReference type="PROSITE" id="PS50075"/>
    </source>
</evidence>
<dbReference type="SUPFAM" id="SSF51735">
    <property type="entry name" value="NAD(P)-binding Rossmann-fold domains"/>
    <property type="match status" value="2"/>
</dbReference>